<name>A0A1G7GCY1_9GAMM</name>
<dbReference type="SUPFAM" id="SSF54427">
    <property type="entry name" value="NTF2-like"/>
    <property type="match status" value="1"/>
</dbReference>
<evidence type="ECO:0000313" key="3">
    <source>
        <dbReference type="Proteomes" id="UP000243378"/>
    </source>
</evidence>
<sequence>MRPSVINDWRIAMNTITQNAADHVSIEQTLNRWSQAVSDKDLPRIGEHYSSDVLAFDAVGQLQFKGRDAYMAHWQACMATCPGPTLFDMQQLHVELGQDLGFGHFLCHCGGTNEQGEMQSSWLRVSQGYRKQNGQWLIAHEHFSLPFDMLTGQTAFNLQP</sequence>
<dbReference type="Proteomes" id="UP000243378">
    <property type="component" value="Unassembled WGS sequence"/>
</dbReference>
<protein>
    <recommendedName>
        <fullName evidence="1">SnoaL-like domain-containing protein</fullName>
    </recommendedName>
</protein>
<dbReference type="STRING" id="640205.SAMN05216381_0133"/>
<reference evidence="2 3" key="1">
    <citation type="submission" date="2016-10" db="EMBL/GenBank/DDBJ databases">
        <authorList>
            <person name="de Groot N.N."/>
        </authorList>
    </citation>
    <scope>NUCLEOTIDE SEQUENCE [LARGE SCALE GENOMIC DNA]</scope>
    <source>
        <strain evidence="2 3">LMG 25475</strain>
    </source>
</reference>
<dbReference type="AlphaFoldDB" id="A0A1G7GCY1"/>
<organism evidence="2 3">
    <name type="scientific">Phytopseudomonas seleniipraecipitans</name>
    <dbReference type="NCBI Taxonomy" id="640205"/>
    <lineage>
        <taxon>Bacteria</taxon>
        <taxon>Pseudomonadati</taxon>
        <taxon>Pseudomonadota</taxon>
        <taxon>Gammaproteobacteria</taxon>
        <taxon>Pseudomonadales</taxon>
        <taxon>Pseudomonadaceae</taxon>
        <taxon>Phytopseudomonas</taxon>
    </lineage>
</organism>
<accession>A0A1G7GCY1</accession>
<dbReference type="InterPro" id="IPR037401">
    <property type="entry name" value="SnoaL-like"/>
</dbReference>
<evidence type="ECO:0000313" key="2">
    <source>
        <dbReference type="EMBL" id="SDE85935.1"/>
    </source>
</evidence>
<gene>
    <name evidence="2" type="ORF">SAMN05216381_0133</name>
</gene>
<feature type="domain" description="SnoaL-like" evidence="1">
    <location>
        <begin position="26"/>
        <end position="147"/>
    </location>
</feature>
<dbReference type="Pfam" id="PF13474">
    <property type="entry name" value="SnoaL_3"/>
    <property type="match status" value="1"/>
</dbReference>
<proteinExistence type="predicted"/>
<evidence type="ECO:0000259" key="1">
    <source>
        <dbReference type="Pfam" id="PF13474"/>
    </source>
</evidence>
<dbReference type="EMBL" id="FNBM01000001">
    <property type="protein sequence ID" value="SDE85935.1"/>
    <property type="molecule type" value="Genomic_DNA"/>
</dbReference>
<dbReference type="Gene3D" id="3.10.450.50">
    <property type="match status" value="1"/>
</dbReference>
<dbReference type="InterPro" id="IPR032710">
    <property type="entry name" value="NTF2-like_dom_sf"/>
</dbReference>